<gene>
    <name evidence="8" type="ORF">BDV29DRAFT_190402</name>
</gene>
<dbReference type="Proteomes" id="UP000326565">
    <property type="component" value="Unassembled WGS sequence"/>
</dbReference>
<keyword evidence="2" id="KW-0479">Metal-binding</keyword>
<dbReference type="OrthoDB" id="2563500at2759"/>
<evidence type="ECO:0000256" key="2">
    <source>
        <dbReference type="ARBA" id="ARBA00022723"/>
    </source>
</evidence>
<dbReference type="GO" id="GO:0003677">
    <property type="term" value="F:DNA binding"/>
    <property type="evidence" value="ECO:0007669"/>
    <property type="project" value="InterPro"/>
</dbReference>
<dbReference type="PANTHER" id="PTHR47338:SF7">
    <property type="entry name" value="ZN(II)2CYS6 TRANSCRIPTION FACTOR (EUROFUNG)"/>
    <property type="match status" value="1"/>
</dbReference>
<keyword evidence="3" id="KW-0805">Transcription regulation</keyword>
<dbReference type="AlphaFoldDB" id="A0A5N5X773"/>
<name>A0A5N5X773_9EURO</name>
<evidence type="ECO:0000256" key="4">
    <source>
        <dbReference type="ARBA" id="ARBA00023163"/>
    </source>
</evidence>
<dbReference type="InterPro" id="IPR050815">
    <property type="entry name" value="TF_fung"/>
</dbReference>
<evidence type="ECO:0000256" key="1">
    <source>
        <dbReference type="ARBA" id="ARBA00004123"/>
    </source>
</evidence>
<dbReference type="PANTHER" id="PTHR47338">
    <property type="entry name" value="ZN(II)2CYS6 TRANSCRIPTION FACTOR (EUROFUNG)-RELATED"/>
    <property type="match status" value="1"/>
</dbReference>
<evidence type="ECO:0000256" key="3">
    <source>
        <dbReference type="ARBA" id="ARBA00023015"/>
    </source>
</evidence>
<evidence type="ECO:0000259" key="7">
    <source>
        <dbReference type="Pfam" id="PF04082"/>
    </source>
</evidence>
<feature type="region of interest" description="Disordered" evidence="6">
    <location>
        <begin position="451"/>
        <end position="478"/>
    </location>
</feature>
<accession>A0A5N5X773</accession>
<dbReference type="EMBL" id="ML732198">
    <property type="protein sequence ID" value="KAB8075180.1"/>
    <property type="molecule type" value="Genomic_DNA"/>
</dbReference>
<organism evidence="8 9">
    <name type="scientific">Aspergillus leporis</name>
    <dbReference type="NCBI Taxonomy" id="41062"/>
    <lineage>
        <taxon>Eukaryota</taxon>
        <taxon>Fungi</taxon>
        <taxon>Dikarya</taxon>
        <taxon>Ascomycota</taxon>
        <taxon>Pezizomycotina</taxon>
        <taxon>Eurotiomycetes</taxon>
        <taxon>Eurotiomycetidae</taxon>
        <taxon>Eurotiales</taxon>
        <taxon>Aspergillaceae</taxon>
        <taxon>Aspergillus</taxon>
        <taxon>Aspergillus subgen. Circumdati</taxon>
    </lineage>
</organism>
<keyword evidence="5" id="KW-0539">Nucleus</keyword>
<sequence length="534" mass="61194">MLNSMRLIHHFNSPDPEQIKKALHVFFMRIYPLPGYAFLHRASLYDRFHRGQADLSLLLSIIAISICLTETETSKREYAAHCLRKAEQLVISNLSQPSVIRTQALLLIVRCKVCIGEYSSVFLLVSILSRFAFSLRLNYENQRVCFLAREARRRLIWAFTTCPVDAIYVSLPCSEETWELDVCPEIEVNLKSQTKLPWLLAGNVPVSYLRDKVLRHAKRFAAGDYSALEIMHGIRDLETELEQFYLRLPSSSAYSERNLRLRAHSAWLPRFVTLHVQWHQCYCDLYRCVNSGLIESIPEPTLKNLDNAFVQRCRERCTHHSVEIAGIYSSLIGLRLRLSPLSVEMAACAYQCIRLLRHGQNYYGHGTHVPHEMMTQYEQSCLQIVRIVARTSLSVQKTERDLQGLIDEIQDHPESCFAHTPQQNPRQILSIHSLISQSDFVDDSEEIALQDPHSDVNPTSYEKQTHRHSDRLGTMGLPSPLPSFDSGGGLMTDSTMESDMWFQGNNAFEGAWDEPGIGFDLMRQMQWDGTGYPV</sequence>
<keyword evidence="4" id="KW-0804">Transcription</keyword>
<evidence type="ECO:0000256" key="5">
    <source>
        <dbReference type="ARBA" id="ARBA00023242"/>
    </source>
</evidence>
<evidence type="ECO:0000313" key="9">
    <source>
        <dbReference type="Proteomes" id="UP000326565"/>
    </source>
</evidence>
<feature type="domain" description="Xylanolytic transcriptional activator regulatory" evidence="7">
    <location>
        <begin position="23"/>
        <end position="158"/>
    </location>
</feature>
<evidence type="ECO:0000256" key="6">
    <source>
        <dbReference type="SAM" id="MobiDB-lite"/>
    </source>
</evidence>
<keyword evidence="9" id="KW-1185">Reference proteome</keyword>
<dbReference type="GO" id="GO:0008270">
    <property type="term" value="F:zinc ion binding"/>
    <property type="evidence" value="ECO:0007669"/>
    <property type="project" value="InterPro"/>
</dbReference>
<dbReference type="GO" id="GO:0005634">
    <property type="term" value="C:nucleus"/>
    <property type="evidence" value="ECO:0007669"/>
    <property type="project" value="UniProtKB-SubCell"/>
</dbReference>
<protein>
    <recommendedName>
        <fullName evidence="7">Xylanolytic transcriptional activator regulatory domain-containing protein</fullName>
    </recommendedName>
</protein>
<comment type="subcellular location">
    <subcellularLocation>
        <location evidence="1">Nucleus</location>
    </subcellularLocation>
</comment>
<dbReference type="CDD" id="cd12148">
    <property type="entry name" value="fungal_TF_MHR"/>
    <property type="match status" value="1"/>
</dbReference>
<reference evidence="8 9" key="1">
    <citation type="submission" date="2019-04" db="EMBL/GenBank/DDBJ databases">
        <title>Friends and foes A comparative genomics study of 23 Aspergillus species from section Flavi.</title>
        <authorList>
            <consortium name="DOE Joint Genome Institute"/>
            <person name="Kjaerbolling I."/>
            <person name="Vesth T."/>
            <person name="Frisvad J.C."/>
            <person name="Nybo J.L."/>
            <person name="Theobald S."/>
            <person name="Kildgaard S."/>
            <person name="Isbrandt T."/>
            <person name="Kuo A."/>
            <person name="Sato A."/>
            <person name="Lyhne E.K."/>
            <person name="Kogle M.E."/>
            <person name="Wiebenga A."/>
            <person name="Kun R.S."/>
            <person name="Lubbers R.J."/>
            <person name="Makela M.R."/>
            <person name="Barry K."/>
            <person name="Chovatia M."/>
            <person name="Clum A."/>
            <person name="Daum C."/>
            <person name="Haridas S."/>
            <person name="He G."/>
            <person name="LaButti K."/>
            <person name="Lipzen A."/>
            <person name="Mondo S."/>
            <person name="Riley R."/>
            <person name="Salamov A."/>
            <person name="Simmons B.A."/>
            <person name="Magnuson J.K."/>
            <person name="Henrissat B."/>
            <person name="Mortensen U.H."/>
            <person name="Larsen T.O."/>
            <person name="Devries R.P."/>
            <person name="Grigoriev I.V."/>
            <person name="Machida M."/>
            <person name="Baker S.E."/>
            <person name="Andersen M.R."/>
        </authorList>
    </citation>
    <scope>NUCLEOTIDE SEQUENCE [LARGE SCALE GENOMIC DNA]</scope>
    <source>
        <strain evidence="8 9">CBS 151.66</strain>
    </source>
</reference>
<dbReference type="InterPro" id="IPR007219">
    <property type="entry name" value="XnlR_reg_dom"/>
</dbReference>
<evidence type="ECO:0000313" key="8">
    <source>
        <dbReference type="EMBL" id="KAB8075180.1"/>
    </source>
</evidence>
<proteinExistence type="predicted"/>
<dbReference type="Pfam" id="PF04082">
    <property type="entry name" value="Fungal_trans"/>
    <property type="match status" value="1"/>
</dbReference>
<dbReference type="GO" id="GO:0006351">
    <property type="term" value="P:DNA-templated transcription"/>
    <property type="evidence" value="ECO:0007669"/>
    <property type="project" value="InterPro"/>
</dbReference>
<dbReference type="GO" id="GO:0000981">
    <property type="term" value="F:DNA-binding transcription factor activity, RNA polymerase II-specific"/>
    <property type="evidence" value="ECO:0007669"/>
    <property type="project" value="InterPro"/>
</dbReference>